<dbReference type="PANTHER" id="PTHR37577">
    <property type="entry name" value="INTEGRAL MEMBRANE PROTEIN"/>
    <property type="match status" value="1"/>
</dbReference>
<feature type="transmembrane region" description="Helical" evidence="2">
    <location>
        <begin position="360"/>
        <end position="382"/>
    </location>
</feature>
<feature type="compositionally biased region" description="Polar residues" evidence="1">
    <location>
        <begin position="547"/>
        <end position="569"/>
    </location>
</feature>
<dbReference type="PANTHER" id="PTHR37577:SF1">
    <property type="entry name" value="INTEGRAL MEMBRANE PROTEIN"/>
    <property type="match status" value="1"/>
</dbReference>
<protein>
    <submittedName>
        <fullName evidence="3">Uncharacterized protein</fullName>
    </submittedName>
</protein>
<gene>
    <name evidence="3" type="ORF">CC86DRAFT_405359</name>
</gene>
<dbReference type="EMBL" id="MU006224">
    <property type="protein sequence ID" value="KAF2827219.1"/>
    <property type="molecule type" value="Genomic_DNA"/>
</dbReference>
<sequence length="627" mass="68338">MGNCGSSLDCTKCYHVVPTEGCETELKINADIAGIGVLISFYFSAIAILLVVLWGYFTETLPPDLLYPTDFFILGMIKSFLRRLKRSPSTAEQASSQASKHRRSMALVAFLQVLSDQQLVTGFAIIIAALSNRCQISLYELHVVTSLAYFSATSHAWSLDLLRTYLYQHVWARNCRVLFTILFLSLFTFIYILDHSVVRVGGKVSASTEHRMAGYNAGMTVQCLFLGGNPRKPYDKNWSNVVIMLSILALVVGKHSSAMRRLYIAPPTTDLAQQHGSHSKANTMLAYWIHIQHGIPLSESREIVSRSCIKHDSTSRRNFWTLYLESYLSKLPVWIFQFAYGTKSTIQAVWGADLSVSDDIQNLGFGQIVAIGMLVLPILAFVQIINEQKRHDLATTAKPNQSATDVVVEQNAHATTTARAPSISEAHIVAQTSASAPGVRASSPTVEKTATIGLTPLKPRSTAFLNVKPGTSTAAGLGCIACCICTTCLLLVLATVLYNNLLAYIIMPLALGGMKFLTACARKGSQHSHVNDEIRERKRAQMASPHISPQASVRTSIATRPDSSASNPIPSTGTSAPAPVSSPAHASTWGKSATPTAVSRDQNFDPPRRQDTEADIGLVPVRRRGSL</sequence>
<dbReference type="AlphaFoldDB" id="A0A6A7A386"/>
<feature type="transmembrane region" description="Helical" evidence="2">
    <location>
        <begin position="174"/>
        <end position="193"/>
    </location>
</feature>
<keyword evidence="2" id="KW-1133">Transmembrane helix</keyword>
<feature type="compositionally biased region" description="Low complexity" evidence="1">
    <location>
        <begin position="570"/>
        <end position="588"/>
    </location>
</feature>
<feature type="transmembrane region" description="Helical" evidence="2">
    <location>
        <begin position="32"/>
        <end position="53"/>
    </location>
</feature>
<keyword evidence="4" id="KW-1185">Reference proteome</keyword>
<evidence type="ECO:0000313" key="3">
    <source>
        <dbReference type="EMBL" id="KAF2827219.1"/>
    </source>
</evidence>
<keyword evidence="2" id="KW-0812">Transmembrane</keyword>
<feature type="transmembrane region" description="Helical" evidence="2">
    <location>
        <begin position="105"/>
        <end position="129"/>
    </location>
</feature>
<dbReference type="OrthoDB" id="5427664at2759"/>
<proteinExistence type="predicted"/>
<feature type="compositionally biased region" description="Basic and acidic residues" evidence="1">
    <location>
        <begin position="602"/>
        <end position="612"/>
    </location>
</feature>
<feature type="region of interest" description="Disordered" evidence="1">
    <location>
        <begin position="536"/>
        <end position="627"/>
    </location>
</feature>
<organism evidence="3 4">
    <name type="scientific">Ophiobolus disseminans</name>
    <dbReference type="NCBI Taxonomy" id="1469910"/>
    <lineage>
        <taxon>Eukaryota</taxon>
        <taxon>Fungi</taxon>
        <taxon>Dikarya</taxon>
        <taxon>Ascomycota</taxon>
        <taxon>Pezizomycotina</taxon>
        <taxon>Dothideomycetes</taxon>
        <taxon>Pleosporomycetidae</taxon>
        <taxon>Pleosporales</taxon>
        <taxon>Pleosporineae</taxon>
        <taxon>Phaeosphaeriaceae</taxon>
        <taxon>Ophiobolus</taxon>
    </lineage>
</organism>
<feature type="compositionally biased region" description="Polar residues" evidence="1">
    <location>
        <begin position="589"/>
        <end position="601"/>
    </location>
</feature>
<evidence type="ECO:0000256" key="1">
    <source>
        <dbReference type="SAM" id="MobiDB-lite"/>
    </source>
</evidence>
<dbReference type="Proteomes" id="UP000799424">
    <property type="component" value="Unassembled WGS sequence"/>
</dbReference>
<evidence type="ECO:0000256" key="2">
    <source>
        <dbReference type="SAM" id="Phobius"/>
    </source>
</evidence>
<feature type="transmembrane region" description="Helical" evidence="2">
    <location>
        <begin position="320"/>
        <end position="340"/>
    </location>
</feature>
<feature type="transmembrane region" description="Helical" evidence="2">
    <location>
        <begin position="141"/>
        <end position="162"/>
    </location>
</feature>
<evidence type="ECO:0000313" key="4">
    <source>
        <dbReference type="Proteomes" id="UP000799424"/>
    </source>
</evidence>
<accession>A0A6A7A386</accession>
<reference evidence="3" key="1">
    <citation type="journal article" date="2020" name="Stud. Mycol.">
        <title>101 Dothideomycetes genomes: a test case for predicting lifestyles and emergence of pathogens.</title>
        <authorList>
            <person name="Haridas S."/>
            <person name="Albert R."/>
            <person name="Binder M."/>
            <person name="Bloem J."/>
            <person name="Labutti K."/>
            <person name="Salamov A."/>
            <person name="Andreopoulos B."/>
            <person name="Baker S."/>
            <person name="Barry K."/>
            <person name="Bills G."/>
            <person name="Bluhm B."/>
            <person name="Cannon C."/>
            <person name="Castanera R."/>
            <person name="Culley D."/>
            <person name="Daum C."/>
            <person name="Ezra D."/>
            <person name="Gonzalez J."/>
            <person name="Henrissat B."/>
            <person name="Kuo A."/>
            <person name="Liang C."/>
            <person name="Lipzen A."/>
            <person name="Lutzoni F."/>
            <person name="Magnuson J."/>
            <person name="Mondo S."/>
            <person name="Nolan M."/>
            <person name="Ohm R."/>
            <person name="Pangilinan J."/>
            <person name="Park H.-J."/>
            <person name="Ramirez L."/>
            <person name="Alfaro M."/>
            <person name="Sun H."/>
            <person name="Tritt A."/>
            <person name="Yoshinaga Y."/>
            <person name="Zwiers L.-H."/>
            <person name="Turgeon B."/>
            <person name="Goodwin S."/>
            <person name="Spatafora J."/>
            <person name="Crous P."/>
            <person name="Grigoriev I."/>
        </authorList>
    </citation>
    <scope>NUCLEOTIDE SEQUENCE</scope>
    <source>
        <strain evidence="3">CBS 113818</strain>
    </source>
</reference>
<keyword evidence="2" id="KW-0472">Membrane</keyword>
<name>A0A6A7A386_9PLEO</name>
<dbReference type="InterPro" id="IPR053018">
    <property type="entry name" value="Elsinochrome_Biosynth-Asso"/>
</dbReference>